<evidence type="ECO:0000313" key="2">
    <source>
        <dbReference type="EMBL" id="OYN84035.1"/>
    </source>
</evidence>
<proteinExistence type="predicted"/>
<dbReference type="Proteomes" id="UP000216533">
    <property type="component" value="Unassembled WGS sequence"/>
</dbReference>
<dbReference type="RefSeq" id="WP_094451877.1">
    <property type="nucleotide sequence ID" value="NZ_NMVI01000029.1"/>
</dbReference>
<dbReference type="SUPFAM" id="SSF52540">
    <property type="entry name" value="P-loop containing nucleoside triphosphate hydrolases"/>
    <property type="match status" value="1"/>
</dbReference>
<organism evidence="2 3">
    <name type="scientific">Parenemella sanctibonifatiensis</name>
    <dbReference type="NCBI Taxonomy" id="2016505"/>
    <lineage>
        <taxon>Bacteria</taxon>
        <taxon>Bacillati</taxon>
        <taxon>Actinomycetota</taxon>
        <taxon>Actinomycetes</taxon>
        <taxon>Propionibacteriales</taxon>
        <taxon>Propionibacteriaceae</taxon>
        <taxon>Parenemella</taxon>
    </lineage>
</organism>
<dbReference type="InterPro" id="IPR027417">
    <property type="entry name" value="P-loop_NTPase"/>
</dbReference>
<dbReference type="SUPFAM" id="SSF89550">
    <property type="entry name" value="PHP domain-like"/>
    <property type="match status" value="1"/>
</dbReference>
<accession>A0A255E3C5</accession>
<feature type="coiled-coil region" evidence="1">
    <location>
        <begin position="535"/>
        <end position="562"/>
    </location>
</feature>
<comment type="caution">
    <text evidence="2">The sequence shown here is derived from an EMBL/GenBank/DDBJ whole genome shotgun (WGS) entry which is preliminary data.</text>
</comment>
<gene>
    <name evidence="2" type="ORF">CGZ92_13330</name>
</gene>
<dbReference type="AlphaFoldDB" id="A0A255E3C5"/>
<dbReference type="Gene3D" id="3.20.20.140">
    <property type="entry name" value="Metal-dependent hydrolases"/>
    <property type="match status" value="1"/>
</dbReference>
<keyword evidence="1" id="KW-0175">Coiled coil</keyword>
<feature type="coiled-coil region" evidence="1">
    <location>
        <begin position="419"/>
        <end position="453"/>
    </location>
</feature>
<sequence>MVEVNDTQTSTDGPRGARWVRAALQVNPYGYIGNPSPSKTFVDEATYNAALIAELKAQQIELIAITDHWNASSASQLIVDVEAAGIVALPGFEANTSEGIHLLVIFERGTAVEQITAAIGACGLTPGAAKGTTKKSYGDILTDMCAQGALVIPAHANVANAGLLSRAKGDTLAEMVKYPDLLAIGITPSAAPLGDQAKILRGTRPYDRPHSLVAIHADDVSDPATLASAGASTWFKMSSPSLLGLRHAVKTPETRVSTVDPASTSRVLLREISWDGGYLDGQKIHLAEDLTALIGGRGTGKSTAIESLRYVLEISPIGQTSSDDHKDMVKNVLGAGTVVSLVVDVVTPSPARFTIERTTNNPAIVRDSSGTQTSQRPRDIVGNLEIFGQHELAELAQDKDLMAELVARVAGKPASPAERDQLLKDLADNRDELAKHERDREALENELADIPRLTESMEAFEKTDLAAKLDQKTRLDKDEAVLTEASERVQQVEDFISGWGLEALTEELRAELADVEESPRKGTLQQLKPVLDALAKALEQTAATARSSVDDAKKKIEATEQAWKDGTKTESDGVAAVLRELVEQGHKPDEYLTLQSNLIRLKKRAEKRAIFDKEKRKLLEARAKMLRQLSDIDKKTASDLKKAIKASNEATAGAVIVKPIASPDRSQIKAVISKHFSTQRGQVFSAIDQDDFSVASFVAAARSGLDAISALSITGAQAKAIVDCGEPLFRELEEQTVGLAVEVQLNVAIKGQPATWRRLEDLSKGQRATALLLLLLGASMSPLVIDQPEDDLDNRFVYDGVVQKLRSLKGTRQLIVSTHNANVPVLGDAELVVTLEADGQHGRTVADGVGSLDDPTVRKYAEDLLEGGRAAFDARKRLYDF</sequence>
<dbReference type="Gene3D" id="3.40.50.300">
    <property type="entry name" value="P-loop containing nucleotide triphosphate hydrolases"/>
    <property type="match status" value="2"/>
</dbReference>
<dbReference type="InterPro" id="IPR016195">
    <property type="entry name" value="Pol/histidinol_Pase-like"/>
</dbReference>
<dbReference type="InterPro" id="IPR054787">
    <property type="entry name" value="TrlF_ATPase"/>
</dbReference>
<protein>
    <recommendedName>
        <fullName evidence="4">Rad50/SbcC-type AAA domain-containing protein</fullName>
    </recommendedName>
</protein>
<evidence type="ECO:0000256" key="1">
    <source>
        <dbReference type="SAM" id="Coils"/>
    </source>
</evidence>
<evidence type="ECO:0008006" key="4">
    <source>
        <dbReference type="Google" id="ProtNLM"/>
    </source>
</evidence>
<dbReference type="EMBL" id="NMVI01000029">
    <property type="protein sequence ID" value="OYN84035.1"/>
    <property type="molecule type" value="Genomic_DNA"/>
</dbReference>
<evidence type="ECO:0000313" key="3">
    <source>
        <dbReference type="Proteomes" id="UP000216533"/>
    </source>
</evidence>
<dbReference type="NCBIfam" id="NF045780">
    <property type="entry name" value="TrlF_fam_ATP"/>
    <property type="match status" value="1"/>
</dbReference>
<name>A0A255E3C5_9ACTN</name>
<reference evidence="2 3" key="1">
    <citation type="submission" date="2017-07" db="EMBL/GenBank/DDBJ databases">
        <title>Draft whole genome sequences of clinical Proprionibacteriaceae strains.</title>
        <authorList>
            <person name="Bernier A.-M."/>
            <person name="Bernard K."/>
            <person name="Domingo M.-C."/>
        </authorList>
    </citation>
    <scope>NUCLEOTIDE SEQUENCE [LARGE SCALE GENOMIC DNA]</scope>
    <source>
        <strain evidence="2 3">NML 160184</strain>
    </source>
</reference>